<dbReference type="InterPro" id="IPR033121">
    <property type="entry name" value="PEPTIDASE_A1"/>
</dbReference>
<evidence type="ECO:0000313" key="9">
    <source>
        <dbReference type="EMBL" id="KAK9418588.1"/>
    </source>
</evidence>
<protein>
    <submittedName>
        <fullName evidence="9">Aspartic peptidase domain-containing protein</fullName>
    </submittedName>
</protein>
<evidence type="ECO:0000256" key="1">
    <source>
        <dbReference type="ARBA" id="ARBA00007447"/>
    </source>
</evidence>
<dbReference type="PANTHER" id="PTHR47966">
    <property type="entry name" value="BETA-SITE APP-CLEAVING ENZYME, ISOFORM A-RELATED"/>
    <property type="match status" value="1"/>
</dbReference>
<evidence type="ECO:0000256" key="6">
    <source>
        <dbReference type="SAM" id="MobiDB-lite"/>
    </source>
</evidence>
<feature type="chain" id="PRO_5045914041" evidence="7">
    <location>
        <begin position="24"/>
        <end position="468"/>
    </location>
</feature>
<dbReference type="PROSITE" id="PS00141">
    <property type="entry name" value="ASP_PROTEASE"/>
    <property type="match status" value="1"/>
</dbReference>
<dbReference type="PROSITE" id="PS51767">
    <property type="entry name" value="PEPTIDASE_A1"/>
    <property type="match status" value="1"/>
</dbReference>
<dbReference type="InterPro" id="IPR034163">
    <property type="entry name" value="Aspergillopepsin-like_cat_dom"/>
</dbReference>
<dbReference type="Gene3D" id="2.40.70.10">
    <property type="entry name" value="Acid Proteases"/>
    <property type="match status" value="2"/>
</dbReference>
<name>A0ABR2UVX1_9PEZI</name>
<comment type="caution">
    <text evidence="9">The sequence shown here is derived from an EMBL/GenBank/DDBJ whole genome shotgun (WGS) entry which is preliminary data.</text>
</comment>
<dbReference type="PRINTS" id="PR00792">
    <property type="entry name" value="PEPSIN"/>
</dbReference>
<dbReference type="Pfam" id="PF00026">
    <property type="entry name" value="Asp"/>
    <property type="match status" value="1"/>
</dbReference>
<dbReference type="InterPro" id="IPR001969">
    <property type="entry name" value="Aspartic_peptidase_AS"/>
</dbReference>
<evidence type="ECO:0000313" key="10">
    <source>
        <dbReference type="Proteomes" id="UP001408356"/>
    </source>
</evidence>
<sequence>MVGLRSFAFVAIWSALLVGIVTAFPAALNPGPMNKRTKTASVSAADGIFKGRHHGPIEYHRTLSKYNIPIPHDLQRAVDRYLQKLPTDQTGGVPALSQDGDLEWTAPANIGTPAQQIYLDFDTGSADTWVFTNDTASKSVKGQTILDLSKSTTAQLISNCTWSIMYGDFSSSSGIVYQDTLSLGDLVIKGMTIESAKQVSQQFSEQKEMSGLFGLAFSSIIQTKPKQKALLDFLPDLLEEPIFTSDLRHNSSDGSYNFGYIDHDLHGSDIEYTGVDTTDGFWAVDMKGFAAKDDSDYSYEFASPVQVILDTGSTLFYAPDAAVQAYYKNHVPYANFSYVEYGWILPCNSTPPNFIWELTDKQDNVIQGEVPGEYLPYAVLDSKGSPPGYCYSGLQSLGGFSPLQGILGDIFLKSSFQVWDVGQERVGFATKPLPPLRSDQGSTDGKKAPGAYGRRGLMEKKTKKVILQ</sequence>
<evidence type="ECO:0000256" key="4">
    <source>
        <dbReference type="ARBA" id="ARBA00022801"/>
    </source>
</evidence>
<dbReference type="CDD" id="cd06097">
    <property type="entry name" value="Aspergillopepsin_like"/>
    <property type="match status" value="1"/>
</dbReference>
<dbReference type="EMBL" id="JARVKF010000363">
    <property type="protein sequence ID" value="KAK9418588.1"/>
    <property type="molecule type" value="Genomic_DNA"/>
</dbReference>
<feature type="signal peptide" evidence="7">
    <location>
        <begin position="1"/>
        <end position="23"/>
    </location>
</feature>
<proteinExistence type="inferred from homology"/>
<keyword evidence="10" id="KW-1185">Reference proteome</keyword>
<gene>
    <name evidence="9" type="ORF">SUNI508_07845</name>
</gene>
<evidence type="ECO:0000256" key="5">
    <source>
        <dbReference type="RuleBase" id="RU000454"/>
    </source>
</evidence>
<keyword evidence="4 5" id="KW-0378">Hydrolase</keyword>
<dbReference type="InterPro" id="IPR001461">
    <property type="entry name" value="Aspartic_peptidase_A1"/>
</dbReference>
<evidence type="ECO:0000259" key="8">
    <source>
        <dbReference type="PROSITE" id="PS51767"/>
    </source>
</evidence>
<reference evidence="9 10" key="1">
    <citation type="journal article" date="2024" name="J. Plant Pathol.">
        <title>Sequence and assembly of the genome of Seiridium unicorne, isolate CBS 538.82, causal agent of cypress canker disease.</title>
        <authorList>
            <person name="Scali E."/>
            <person name="Rocca G.D."/>
            <person name="Danti R."/>
            <person name="Garbelotto M."/>
            <person name="Barberini S."/>
            <person name="Baroncelli R."/>
            <person name="Emiliani G."/>
        </authorList>
    </citation>
    <scope>NUCLEOTIDE SEQUENCE [LARGE SCALE GENOMIC DNA]</scope>
    <source>
        <strain evidence="9 10">BM-138-508</strain>
    </source>
</reference>
<evidence type="ECO:0000256" key="7">
    <source>
        <dbReference type="SAM" id="SignalP"/>
    </source>
</evidence>
<keyword evidence="3 5" id="KW-0064">Aspartyl protease</keyword>
<comment type="similarity">
    <text evidence="1 5">Belongs to the peptidase A1 family.</text>
</comment>
<dbReference type="Proteomes" id="UP001408356">
    <property type="component" value="Unassembled WGS sequence"/>
</dbReference>
<keyword evidence="7" id="KW-0732">Signal</keyword>
<feature type="domain" description="Peptidase A1" evidence="8">
    <location>
        <begin position="104"/>
        <end position="429"/>
    </location>
</feature>
<dbReference type="InterPro" id="IPR021109">
    <property type="entry name" value="Peptidase_aspartic_dom_sf"/>
</dbReference>
<accession>A0ABR2UVX1</accession>
<evidence type="ECO:0000256" key="3">
    <source>
        <dbReference type="ARBA" id="ARBA00022750"/>
    </source>
</evidence>
<evidence type="ECO:0000256" key="2">
    <source>
        <dbReference type="ARBA" id="ARBA00022670"/>
    </source>
</evidence>
<dbReference type="PANTHER" id="PTHR47966:SF2">
    <property type="entry name" value="ASPERGILLOPEPSIN-1-RELATED"/>
    <property type="match status" value="1"/>
</dbReference>
<feature type="region of interest" description="Disordered" evidence="6">
    <location>
        <begin position="430"/>
        <end position="453"/>
    </location>
</feature>
<dbReference type="SUPFAM" id="SSF50630">
    <property type="entry name" value="Acid proteases"/>
    <property type="match status" value="1"/>
</dbReference>
<keyword evidence="2 5" id="KW-0645">Protease</keyword>
<organism evidence="9 10">
    <name type="scientific">Seiridium unicorne</name>
    <dbReference type="NCBI Taxonomy" id="138068"/>
    <lineage>
        <taxon>Eukaryota</taxon>
        <taxon>Fungi</taxon>
        <taxon>Dikarya</taxon>
        <taxon>Ascomycota</taxon>
        <taxon>Pezizomycotina</taxon>
        <taxon>Sordariomycetes</taxon>
        <taxon>Xylariomycetidae</taxon>
        <taxon>Amphisphaeriales</taxon>
        <taxon>Sporocadaceae</taxon>
        <taxon>Seiridium</taxon>
    </lineage>
</organism>